<keyword evidence="2" id="KW-1133">Transmembrane helix</keyword>
<feature type="compositionally biased region" description="Polar residues" evidence="1">
    <location>
        <begin position="1"/>
        <end position="15"/>
    </location>
</feature>
<feature type="transmembrane region" description="Helical" evidence="2">
    <location>
        <begin position="405"/>
        <end position="429"/>
    </location>
</feature>
<feature type="transmembrane region" description="Helical" evidence="2">
    <location>
        <begin position="351"/>
        <end position="370"/>
    </location>
</feature>
<feature type="region of interest" description="Disordered" evidence="1">
    <location>
        <begin position="122"/>
        <end position="147"/>
    </location>
</feature>
<dbReference type="GO" id="GO:0071944">
    <property type="term" value="C:cell periphery"/>
    <property type="evidence" value="ECO:0007669"/>
    <property type="project" value="TreeGrafter"/>
</dbReference>
<evidence type="ECO:0000256" key="2">
    <source>
        <dbReference type="SAM" id="Phobius"/>
    </source>
</evidence>
<dbReference type="GeneID" id="59325513"/>
<keyword evidence="2" id="KW-0812">Transmembrane</keyword>
<keyword evidence="2" id="KW-0472">Membrane</keyword>
<dbReference type="OrthoDB" id="2589563at2759"/>
<dbReference type="KEGG" id="tgb:HG536_0C05460"/>
<dbReference type="PANTHER" id="PTHR36819">
    <property type="entry name" value="REGULATOR OF PHOSPHOLIPASE D SRF1"/>
    <property type="match status" value="1"/>
</dbReference>
<protein>
    <submittedName>
        <fullName evidence="3">Uncharacterized protein</fullName>
    </submittedName>
</protein>
<evidence type="ECO:0000313" key="3">
    <source>
        <dbReference type="EMBL" id="QLL32377.1"/>
    </source>
</evidence>
<organism evidence="3 4">
    <name type="scientific">Torulaspora globosa</name>
    <dbReference type="NCBI Taxonomy" id="48254"/>
    <lineage>
        <taxon>Eukaryota</taxon>
        <taxon>Fungi</taxon>
        <taxon>Dikarya</taxon>
        <taxon>Ascomycota</taxon>
        <taxon>Saccharomycotina</taxon>
        <taxon>Saccharomycetes</taxon>
        <taxon>Saccharomycetales</taxon>
        <taxon>Saccharomycetaceae</taxon>
        <taxon>Torulaspora</taxon>
    </lineage>
</organism>
<feature type="compositionally biased region" description="Basic and acidic residues" evidence="1">
    <location>
        <begin position="133"/>
        <end position="147"/>
    </location>
</feature>
<sequence>MSIGSSSTAGRTANGDSKVATGSRPSSNESGSVKPGRDGDGPESLNTYGIYPTTVPPFVLDSQFEKVATRGLPAAPKAKVDDYSRFRLRDPFLVAYDGKWGHFASNVGSNVAYASQQQMRVVDQSSTSSNNSDYDKQSLSDDVSQAERERVRQEVLKDLNTEWGGGKRLEELFNTPIAGNYEFKSSEDRKAWTDYVSRIKQYYYGENTTWYPSTNKTELDQRGKASDGRRNADWIEELNRDKLRFKRFKQRKLQQWMPELNALLLDNQYLPLGLRIVVGILSLISLGLAVRIYQNSASRVQSIGSTIDQQPSTIMAICVNTIAIVYIIGIAHDEFSGKPLGLRNPFGKLRLILLDLLFIIFSSANLALAFNTLYDKQWICTDDGQSSGHSYKYPRVPYICKKQEALSAFLFVMLFMWVITFTISIVRVVEKVSSTSPRD</sequence>
<keyword evidence="4" id="KW-1185">Reference proteome</keyword>
<feature type="compositionally biased region" description="Polar residues" evidence="1">
    <location>
        <begin position="122"/>
        <end position="132"/>
    </location>
</feature>
<dbReference type="InterPro" id="IPR037737">
    <property type="entry name" value="Srf1"/>
</dbReference>
<feature type="transmembrane region" description="Helical" evidence="2">
    <location>
        <begin position="314"/>
        <end position="331"/>
    </location>
</feature>
<gene>
    <name evidence="3" type="ORF">HG536_0C05460</name>
</gene>
<reference evidence="3 4" key="1">
    <citation type="submission" date="2020-06" db="EMBL/GenBank/DDBJ databases">
        <title>The yeast mating-type switching endonuclease HO is a domesticated member of an unorthodox homing genetic element family.</title>
        <authorList>
            <person name="Coughlan A.Y."/>
            <person name="Lombardi L."/>
            <person name="Braun-Galleani S."/>
            <person name="Martos A.R."/>
            <person name="Galeote V."/>
            <person name="Bigey F."/>
            <person name="Dequin S."/>
            <person name="Byrne K.P."/>
            <person name="Wolfe K.H."/>
        </authorList>
    </citation>
    <scope>NUCLEOTIDE SEQUENCE [LARGE SCALE GENOMIC DNA]</scope>
    <source>
        <strain evidence="3 4">CBS764</strain>
    </source>
</reference>
<feature type="region of interest" description="Disordered" evidence="1">
    <location>
        <begin position="1"/>
        <end position="48"/>
    </location>
</feature>
<evidence type="ECO:0000256" key="1">
    <source>
        <dbReference type="SAM" id="MobiDB-lite"/>
    </source>
</evidence>
<accession>A0A7G3ZFU1</accession>
<proteinExistence type="predicted"/>
<name>A0A7G3ZFU1_9SACH</name>
<dbReference type="PANTHER" id="PTHR36819:SF1">
    <property type="entry name" value="REGULATOR OF PHOSPHOLIPASE D SRF1"/>
    <property type="match status" value="1"/>
</dbReference>
<feature type="transmembrane region" description="Helical" evidence="2">
    <location>
        <begin position="272"/>
        <end position="293"/>
    </location>
</feature>
<dbReference type="EMBL" id="CP059248">
    <property type="protein sequence ID" value="QLL32377.1"/>
    <property type="molecule type" value="Genomic_DNA"/>
</dbReference>
<evidence type="ECO:0000313" key="4">
    <source>
        <dbReference type="Proteomes" id="UP000515788"/>
    </source>
</evidence>
<dbReference type="RefSeq" id="XP_037139052.1">
    <property type="nucleotide sequence ID" value="XM_037283156.1"/>
</dbReference>
<dbReference type="AlphaFoldDB" id="A0A7G3ZFU1"/>
<dbReference type="GO" id="GO:0000324">
    <property type="term" value="C:fungal-type vacuole"/>
    <property type="evidence" value="ECO:0007669"/>
    <property type="project" value="TreeGrafter"/>
</dbReference>
<dbReference type="Proteomes" id="UP000515788">
    <property type="component" value="Chromosome 3"/>
</dbReference>